<comment type="caution">
    <text evidence="1">The sequence shown here is derived from an EMBL/GenBank/DDBJ whole genome shotgun (WGS) entry which is preliminary data.</text>
</comment>
<evidence type="ECO:0000313" key="1">
    <source>
        <dbReference type="EMBL" id="RDH86949.1"/>
    </source>
</evidence>
<organism evidence="1 2">
    <name type="scientific">endosymbiont of Lamellibrachia luymesi</name>
    <dbReference type="NCBI Taxonomy" id="2200907"/>
    <lineage>
        <taxon>Bacteria</taxon>
        <taxon>Pseudomonadati</taxon>
        <taxon>Pseudomonadota</taxon>
        <taxon>Gammaproteobacteria</taxon>
        <taxon>sulfur-oxidizing symbionts</taxon>
    </lineage>
</organism>
<evidence type="ECO:0008006" key="3">
    <source>
        <dbReference type="Google" id="ProtNLM"/>
    </source>
</evidence>
<reference evidence="1 2" key="1">
    <citation type="journal article" date="2018" name="ISME J.">
        <title>Endosymbiont genomes yield clues of tubeworm success.</title>
        <authorList>
            <person name="Li Y."/>
            <person name="Liles M.R."/>
            <person name="Halanych K.M."/>
        </authorList>
    </citation>
    <scope>NUCLEOTIDE SEQUENCE [LARGE SCALE GENOMIC DNA]</scope>
    <source>
        <strain evidence="1">A1422</strain>
    </source>
</reference>
<proteinExistence type="predicted"/>
<dbReference type="Proteomes" id="UP000255508">
    <property type="component" value="Unassembled WGS sequence"/>
</dbReference>
<accession>A0A370DPT7</accession>
<protein>
    <recommendedName>
        <fullName evidence="3">Phospholipase D-like domain-containing protein</fullName>
    </recommendedName>
</protein>
<dbReference type="AlphaFoldDB" id="A0A370DPT7"/>
<name>A0A370DPT7_9GAMM</name>
<sequence>MTEIKQNDLFGGVTVCTITKDPTTSGLEQMEDKTYKRFCEKHYALISKLDDIGLPEPGQQIRLVTRRTFNSIQFIEYIAEREKITDMKIAIYSINFNAAKILLGLVNSGKINTIEILMSNLRNKAHREKEEIIKKMFTDHPRISLFFCSSHAKAFSCSTEAGNFYTLEGSGNMAYNSRVEQYVIDNDEQMYLFTCEWMRRIKEFLQGTKELEVCD</sequence>
<gene>
    <name evidence="1" type="ORF">DIZ79_15680</name>
</gene>
<evidence type="ECO:0000313" key="2">
    <source>
        <dbReference type="Proteomes" id="UP000255508"/>
    </source>
</evidence>
<dbReference type="EMBL" id="QFXD01000280">
    <property type="protein sequence ID" value="RDH86949.1"/>
    <property type="molecule type" value="Genomic_DNA"/>
</dbReference>